<dbReference type="PANTHER" id="PTHR31527:SF0">
    <property type="entry name" value="RE64534P"/>
    <property type="match status" value="1"/>
</dbReference>
<evidence type="ECO:0000313" key="3">
    <source>
        <dbReference type="Proteomes" id="UP000474757"/>
    </source>
</evidence>
<dbReference type="Pfam" id="PF09347">
    <property type="entry name" value="DUF1989"/>
    <property type="match status" value="1"/>
</dbReference>
<proteinExistence type="predicted"/>
<comment type="caution">
    <text evidence="2">The sequence shown here is derived from an EMBL/GenBank/DDBJ whole genome shotgun (WGS) entry which is preliminary data.</text>
</comment>
<name>A0A6B2JLJ6_9RHOB</name>
<dbReference type="Proteomes" id="UP000474757">
    <property type="component" value="Unassembled WGS sequence"/>
</dbReference>
<keyword evidence="3" id="KW-1185">Reference proteome</keyword>
<protein>
    <submittedName>
        <fullName evidence="2">Urea carboxylase-associated family protein</fullName>
    </submittedName>
</protein>
<sequence length="197" mass="21654">MAGTFILRARTGRAFHLRRGATLRITNTFGSQVVDTWAFKADDIAEFMSMEHTRVHSSTASPVKGTIFRSNRRSPMLDFVEDTSPGVHDWFFAACDQSRYEMLGSEAAHDNCSDNLKQAMREIGHSITHVPCPLNLFENAPLLAGDTAIHPPVSRPGDFVAFTALADLIICLSACPQDMADTNGTGREPRDVDVEVT</sequence>
<feature type="domain" description="DUF1989" evidence="1">
    <location>
        <begin position="7"/>
        <end position="169"/>
    </location>
</feature>
<reference evidence="2 3" key="1">
    <citation type="submission" date="2020-02" db="EMBL/GenBank/DDBJ databases">
        <title>Pseudoroseicyclus tamarix, sp. nov., isolated from offshore sediment of a Tamarix chinensis forest.</title>
        <authorList>
            <person name="Gai Y."/>
        </authorList>
    </citation>
    <scope>NUCLEOTIDE SEQUENCE [LARGE SCALE GENOMIC DNA]</scope>
    <source>
        <strain evidence="2 3">CLL3-39</strain>
    </source>
</reference>
<accession>A0A6B2JLJ6</accession>
<evidence type="ECO:0000259" key="1">
    <source>
        <dbReference type="Pfam" id="PF09347"/>
    </source>
</evidence>
<dbReference type="EMBL" id="JAAGAB010000003">
    <property type="protein sequence ID" value="NDV02431.1"/>
    <property type="molecule type" value="Genomic_DNA"/>
</dbReference>
<evidence type="ECO:0000313" key="2">
    <source>
        <dbReference type="EMBL" id="NDV02431.1"/>
    </source>
</evidence>
<dbReference type="RefSeq" id="WP_163895332.1">
    <property type="nucleotide sequence ID" value="NZ_JAAFYS010000003.1"/>
</dbReference>
<organism evidence="2 3">
    <name type="scientific">Pseudoroseicyclus tamaricis</name>
    <dbReference type="NCBI Taxonomy" id="2705421"/>
    <lineage>
        <taxon>Bacteria</taxon>
        <taxon>Pseudomonadati</taxon>
        <taxon>Pseudomonadota</taxon>
        <taxon>Alphaproteobacteria</taxon>
        <taxon>Rhodobacterales</taxon>
        <taxon>Paracoccaceae</taxon>
        <taxon>Pseudoroseicyclus</taxon>
    </lineage>
</organism>
<dbReference type="PANTHER" id="PTHR31527">
    <property type="entry name" value="RE64534P"/>
    <property type="match status" value="1"/>
</dbReference>
<dbReference type="InterPro" id="IPR018959">
    <property type="entry name" value="DUF1989"/>
</dbReference>
<gene>
    <name evidence="2" type="ORF">GZA08_15780</name>
</gene>
<dbReference type="AlphaFoldDB" id="A0A6B2JLJ6"/>